<name>A0ABV4AHM0_9GAMM</name>
<dbReference type="InterPro" id="IPR013785">
    <property type="entry name" value="Aldolase_TIM"/>
</dbReference>
<reference evidence="4 5" key="1">
    <citation type="submission" date="2024-07" db="EMBL/GenBank/DDBJ databases">
        <authorList>
            <person name="Ren Q."/>
        </authorList>
    </citation>
    <scope>NUCLEOTIDE SEQUENCE [LARGE SCALE GENOMIC DNA]</scope>
    <source>
        <strain evidence="4 5">REN37</strain>
    </source>
</reference>
<proteinExistence type="predicted"/>
<dbReference type="InterPro" id="IPR051799">
    <property type="entry name" value="NADH_flavin_oxidoreductase"/>
</dbReference>
<dbReference type="Gene3D" id="3.20.20.70">
    <property type="entry name" value="Aldolase class I"/>
    <property type="match status" value="1"/>
</dbReference>
<comment type="caution">
    <text evidence="4">The sequence shown here is derived from an EMBL/GenBank/DDBJ whole genome shotgun (WGS) entry which is preliminary data.</text>
</comment>
<evidence type="ECO:0000259" key="3">
    <source>
        <dbReference type="Pfam" id="PF00724"/>
    </source>
</evidence>
<keyword evidence="2" id="KW-0560">Oxidoreductase</keyword>
<keyword evidence="5" id="KW-1185">Reference proteome</keyword>
<dbReference type="RefSeq" id="WP_369455567.1">
    <property type="nucleotide sequence ID" value="NZ_JBGCUO010000001.1"/>
</dbReference>
<dbReference type="CDD" id="cd04733">
    <property type="entry name" value="OYE_like_2_FMN"/>
    <property type="match status" value="1"/>
</dbReference>
<dbReference type="PANTHER" id="PTHR43656:SF2">
    <property type="entry name" value="BINDING OXIDOREDUCTASE, PUTATIVE (AFU_ORTHOLOGUE AFUA_2G08260)-RELATED"/>
    <property type="match status" value="1"/>
</dbReference>
<organism evidence="4 5">
    <name type="scientific">Isoalcanivorax beigongshangi</name>
    <dbReference type="NCBI Taxonomy" id="3238810"/>
    <lineage>
        <taxon>Bacteria</taxon>
        <taxon>Pseudomonadati</taxon>
        <taxon>Pseudomonadota</taxon>
        <taxon>Gammaproteobacteria</taxon>
        <taxon>Oceanospirillales</taxon>
        <taxon>Alcanivoracaceae</taxon>
        <taxon>Isoalcanivorax</taxon>
    </lineage>
</organism>
<keyword evidence="1" id="KW-0285">Flavoprotein</keyword>
<protein>
    <submittedName>
        <fullName evidence="4">NADH:flavin oxidoreductase/NADH oxidase family protein</fullName>
    </submittedName>
</protein>
<evidence type="ECO:0000313" key="4">
    <source>
        <dbReference type="EMBL" id="MEY1662331.1"/>
    </source>
</evidence>
<dbReference type="Proteomes" id="UP001562065">
    <property type="component" value="Unassembled WGS sequence"/>
</dbReference>
<dbReference type="Pfam" id="PF00724">
    <property type="entry name" value="Oxidored_FMN"/>
    <property type="match status" value="1"/>
</dbReference>
<gene>
    <name evidence="4" type="ORF">AB5I84_09250</name>
</gene>
<dbReference type="PANTHER" id="PTHR43656">
    <property type="entry name" value="BINDING OXIDOREDUCTASE, PUTATIVE (AFU_ORTHOLOGUE AFUA_2G08260)-RELATED"/>
    <property type="match status" value="1"/>
</dbReference>
<dbReference type="InterPro" id="IPR001155">
    <property type="entry name" value="OxRdtase_FMN_N"/>
</dbReference>
<sequence>MLINEPLTLPCGVTIKNRIGKSAMSETLGTRNNRATPALTALYRRWAAGGVGLNITGNVMVDRRYLGEPQNVAVEDRTQMEALRAWAREGTRFGTELWMQLNHPGKQSPIILSPKTVAPSAIGFSNPQLKRFFAMPRALTDDEIRDIIARFARTAEIAKDAGFTGVQIHGAHGYLVNQFLSPLHNQRDDQWGGSLENRMRFVCEIYLAIRAAVGPEFPVGIKLNSADFQRGGFTEEESMQVVERLAELGMDLIEISGGTYEQPNMAGKDQKESTRSREAYFIEYAEKVRQRVSVPLMVTGGFRTRAGMEAALASGATDLVGLARPLVLDPDFPNLVLSGSDQASPVKPIRTGIKPVDDMAMMEVSWYTLQLARLARGKAAAKDASGLVSLLKVVGVVSWRRLRMGRLRAA</sequence>
<dbReference type="EMBL" id="JBGCUO010000001">
    <property type="protein sequence ID" value="MEY1662331.1"/>
    <property type="molecule type" value="Genomic_DNA"/>
</dbReference>
<evidence type="ECO:0000256" key="2">
    <source>
        <dbReference type="ARBA" id="ARBA00023002"/>
    </source>
</evidence>
<feature type="domain" description="NADH:flavin oxidoreductase/NADH oxidase N-terminal" evidence="3">
    <location>
        <begin position="5"/>
        <end position="336"/>
    </location>
</feature>
<accession>A0ABV4AHM0</accession>
<dbReference type="SUPFAM" id="SSF51395">
    <property type="entry name" value="FMN-linked oxidoreductases"/>
    <property type="match status" value="1"/>
</dbReference>
<evidence type="ECO:0000256" key="1">
    <source>
        <dbReference type="ARBA" id="ARBA00022630"/>
    </source>
</evidence>
<evidence type="ECO:0000313" key="5">
    <source>
        <dbReference type="Proteomes" id="UP001562065"/>
    </source>
</evidence>